<dbReference type="AlphaFoldDB" id="A0A239DWQ7"/>
<dbReference type="EMBL" id="FZOD01000008">
    <property type="protein sequence ID" value="SNS36054.1"/>
    <property type="molecule type" value="Genomic_DNA"/>
</dbReference>
<dbReference type="OrthoDB" id="3533808at2"/>
<gene>
    <name evidence="2" type="ORF">SAMN05216276_100871</name>
</gene>
<feature type="signal peptide" evidence="1">
    <location>
        <begin position="1"/>
        <end position="25"/>
    </location>
</feature>
<sequence length="152" mass="16384">MPYFTHRFPVRLGMALLLTAMTLTACGGGEKKPTAAEAGTTLKTHILELLKEVNAQNIKIIDSGGKKIPCGEEKIKYTFAATGQDTAPQTKPTALNAQLLGALNEFADYKMTNPESTALRAVNESTRTSIEFGSNKNGQYVVRGETECLSQS</sequence>
<dbReference type="PROSITE" id="PS51257">
    <property type="entry name" value="PROKAR_LIPOPROTEIN"/>
    <property type="match status" value="1"/>
</dbReference>
<dbReference type="RefSeq" id="WP_143653161.1">
    <property type="nucleotide sequence ID" value="NZ_FZOD01000008.1"/>
</dbReference>
<name>A0A239DWQ7_9ACTN</name>
<organism evidence="2 3">
    <name type="scientific">Streptosporangium subroseum</name>
    <dbReference type="NCBI Taxonomy" id="106412"/>
    <lineage>
        <taxon>Bacteria</taxon>
        <taxon>Bacillati</taxon>
        <taxon>Actinomycetota</taxon>
        <taxon>Actinomycetes</taxon>
        <taxon>Streptosporangiales</taxon>
        <taxon>Streptosporangiaceae</taxon>
        <taxon>Streptosporangium</taxon>
    </lineage>
</organism>
<keyword evidence="3" id="KW-1185">Reference proteome</keyword>
<keyword evidence="1" id="KW-0732">Signal</keyword>
<evidence type="ECO:0008006" key="4">
    <source>
        <dbReference type="Google" id="ProtNLM"/>
    </source>
</evidence>
<evidence type="ECO:0000313" key="2">
    <source>
        <dbReference type="EMBL" id="SNS36054.1"/>
    </source>
</evidence>
<dbReference type="Proteomes" id="UP000198282">
    <property type="component" value="Unassembled WGS sequence"/>
</dbReference>
<accession>A0A239DWQ7</accession>
<protein>
    <recommendedName>
        <fullName evidence="4">Lipoprotein</fullName>
    </recommendedName>
</protein>
<proteinExistence type="predicted"/>
<feature type="chain" id="PRO_5038917030" description="Lipoprotein" evidence="1">
    <location>
        <begin position="26"/>
        <end position="152"/>
    </location>
</feature>
<reference evidence="2 3" key="1">
    <citation type="submission" date="2017-06" db="EMBL/GenBank/DDBJ databases">
        <authorList>
            <person name="Kim H.J."/>
            <person name="Triplett B.A."/>
        </authorList>
    </citation>
    <scope>NUCLEOTIDE SEQUENCE [LARGE SCALE GENOMIC DNA]</scope>
    <source>
        <strain evidence="2 3">CGMCC 4.2132</strain>
    </source>
</reference>
<evidence type="ECO:0000313" key="3">
    <source>
        <dbReference type="Proteomes" id="UP000198282"/>
    </source>
</evidence>
<evidence type="ECO:0000256" key="1">
    <source>
        <dbReference type="SAM" id="SignalP"/>
    </source>
</evidence>